<protein>
    <submittedName>
        <fullName evidence="1">Uncharacterized protein</fullName>
    </submittedName>
</protein>
<evidence type="ECO:0000313" key="2">
    <source>
        <dbReference type="Proteomes" id="UP001056120"/>
    </source>
</evidence>
<reference evidence="1 2" key="2">
    <citation type="journal article" date="2022" name="Mol. Ecol. Resour.">
        <title>The genomes of chicory, endive, great burdock and yacon provide insights into Asteraceae paleo-polyploidization history and plant inulin production.</title>
        <authorList>
            <person name="Fan W."/>
            <person name="Wang S."/>
            <person name="Wang H."/>
            <person name="Wang A."/>
            <person name="Jiang F."/>
            <person name="Liu H."/>
            <person name="Zhao H."/>
            <person name="Xu D."/>
            <person name="Zhang Y."/>
        </authorList>
    </citation>
    <scope>NUCLEOTIDE SEQUENCE [LARGE SCALE GENOMIC DNA]</scope>
    <source>
        <strain evidence="2">cv. Yunnan</strain>
        <tissue evidence="1">Leaves</tissue>
    </source>
</reference>
<reference evidence="2" key="1">
    <citation type="journal article" date="2022" name="Mol. Ecol. Resour.">
        <title>The genomes of chicory, endive, great burdock and yacon provide insights into Asteraceae palaeo-polyploidization history and plant inulin production.</title>
        <authorList>
            <person name="Fan W."/>
            <person name="Wang S."/>
            <person name="Wang H."/>
            <person name="Wang A."/>
            <person name="Jiang F."/>
            <person name="Liu H."/>
            <person name="Zhao H."/>
            <person name="Xu D."/>
            <person name="Zhang Y."/>
        </authorList>
    </citation>
    <scope>NUCLEOTIDE SEQUENCE [LARGE SCALE GENOMIC DNA]</scope>
    <source>
        <strain evidence="2">cv. Yunnan</strain>
    </source>
</reference>
<comment type="caution">
    <text evidence="1">The sequence shown here is derived from an EMBL/GenBank/DDBJ whole genome shotgun (WGS) entry which is preliminary data.</text>
</comment>
<dbReference type="EMBL" id="CM042025">
    <property type="protein sequence ID" value="KAI3805901.1"/>
    <property type="molecule type" value="Genomic_DNA"/>
</dbReference>
<sequence>MFLSSSSPLRTKKTQAIGIPVIDLSLDTTTLSRHIITACQDYGFFKLVNHGVPIQVISKMEEAVQGFFSKPASEKVKVKANPPSPFGYGCRNIGFNGDVGELEYILLQANSLSVGSDTFNIVANQPTNFRCAVDYYIQAVRELTCGLLEILALGLSLPDTNVFSRLIQDVDSDSCFRVNHYPGIKPESNPPKPTQRIGFGEHSDPQIFTILRSNNVPGLQISTADGLWIPVTTEPTDFCVFVGDVLEVLTNGRFKSVRHRVMANMTNKSRMSMMYFAAPSLNEWISPIPQMILPGNLRLYKSFTWNEYKKAAYSLRLGDQRIDLFKCHSTLLDCLYVLGRKKSYGKVVEKCGELLFVDDDKDESLVVGRVCIRSNVLTQISDSVMVSDNYVFKVEIKETSSWSPSFNEATEVDRDNVYEENHSNQLLCSIVKSIAIDDDGLRHVLLCHVPEGEGVKHGSKQCHPFSDEFQSRIDSLDFPKKLILCSTNLTTSIMPKCVISFKTSSRPNGVFFILKLSGLVLEVV</sequence>
<accession>A0ACB9IEJ9</accession>
<dbReference type="Proteomes" id="UP001056120">
    <property type="component" value="Linkage Group LG08"/>
</dbReference>
<name>A0ACB9IEJ9_9ASTR</name>
<gene>
    <name evidence="1" type="ORF">L1987_21789</name>
</gene>
<evidence type="ECO:0000313" key="1">
    <source>
        <dbReference type="EMBL" id="KAI3805901.1"/>
    </source>
</evidence>
<keyword evidence="2" id="KW-1185">Reference proteome</keyword>
<organism evidence="1 2">
    <name type="scientific">Smallanthus sonchifolius</name>
    <dbReference type="NCBI Taxonomy" id="185202"/>
    <lineage>
        <taxon>Eukaryota</taxon>
        <taxon>Viridiplantae</taxon>
        <taxon>Streptophyta</taxon>
        <taxon>Embryophyta</taxon>
        <taxon>Tracheophyta</taxon>
        <taxon>Spermatophyta</taxon>
        <taxon>Magnoliopsida</taxon>
        <taxon>eudicotyledons</taxon>
        <taxon>Gunneridae</taxon>
        <taxon>Pentapetalae</taxon>
        <taxon>asterids</taxon>
        <taxon>campanulids</taxon>
        <taxon>Asterales</taxon>
        <taxon>Asteraceae</taxon>
        <taxon>Asteroideae</taxon>
        <taxon>Heliantheae alliance</taxon>
        <taxon>Millerieae</taxon>
        <taxon>Smallanthus</taxon>
    </lineage>
</organism>
<proteinExistence type="predicted"/>